<evidence type="ECO:0000256" key="5">
    <source>
        <dbReference type="ARBA" id="ARBA00023125"/>
    </source>
</evidence>
<accession>A0A8C5G2W5</accession>
<dbReference type="GO" id="GO:0003677">
    <property type="term" value="F:DNA binding"/>
    <property type="evidence" value="ECO:0007669"/>
    <property type="project" value="UniProtKB-UniRule"/>
</dbReference>
<sequence length="481" mass="54584">MGVMCAVFGCSNNSARHNVSFFSLPTVKQREGPEVEGLTRRRQRQWLANLHRSDIKPTSYKYTRVCEEHFVKGKPAYEMHEVDVDWAPTLKLGHSKIKSASVARQVERATLGQSEDCSEYMTSEMPSSVGAEPILGQTMNVDHEIQTEMPASQINDLEEGLKYANEQIYELRKKVDDLSMNEDSFRNDHEKVKFYTGLSSFSVLMCVFNFIAPYITTTHINVLSQFQELLIVLMRLRLNSPFQDLAYRFGVSVSTASLIFDRWIPVMDIRLSSLIVWPERDVLQKTMPLSFRRSFGNKIAVIIDCFEVFIDRTSTLSSRAMTWSNYKHHTNTAKFLIGVTPQGVISFISKAWGGHVSDKHITENCSILTHLLPGDLVLADRGFDIADHVGFYCAKLAIPAFTPGKSQLSALEIEEMRKIANVRIHVERVIGLVRRKFPILRSTWPIETVTCTEGQEDTPLDMIVRVCCTLTNLCPSVVPFE</sequence>
<dbReference type="PROSITE" id="PS50950">
    <property type="entry name" value="ZF_THAP"/>
    <property type="match status" value="1"/>
</dbReference>
<dbReference type="PANTHER" id="PTHR23080">
    <property type="entry name" value="THAP DOMAIN PROTEIN"/>
    <property type="match status" value="1"/>
</dbReference>
<dbReference type="GO" id="GO:0008270">
    <property type="term" value="F:zinc ion binding"/>
    <property type="evidence" value="ECO:0007669"/>
    <property type="project" value="UniProtKB-KW"/>
</dbReference>
<dbReference type="Pfam" id="PF13359">
    <property type="entry name" value="DDE_Tnp_4"/>
    <property type="match status" value="1"/>
</dbReference>
<organism evidence="8 9">
    <name type="scientific">Gouania willdenowi</name>
    <name type="common">Blunt-snouted clingfish</name>
    <name type="synonym">Lepadogaster willdenowi</name>
    <dbReference type="NCBI Taxonomy" id="441366"/>
    <lineage>
        <taxon>Eukaryota</taxon>
        <taxon>Metazoa</taxon>
        <taxon>Chordata</taxon>
        <taxon>Craniata</taxon>
        <taxon>Vertebrata</taxon>
        <taxon>Euteleostomi</taxon>
        <taxon>Actinopterygii</taxon>
        <taxon>Neopterygii</taxon>
        <taxon>Teleostei</taxon>
        <taxon>Neoteleostei</taxon>
        <taxon>Acanthomorphata</taxon>
        <taxon>Ovalentaria</taxon>
        <taxon>Blenniimorphae</taxon>
        <taxon>Blenniiformes</taxon>
        <taxon>Gobiesocoidei</taxon>
        <taxon>Gobiesocidae</taxon>
        <taxon>Gobiesocinae</taxon>
        <taxon>Gouania</taxon>
    </lineage>
</organism>
<evidence type="ECO:0000256" key="2">
    <source>
        <dbReference type="ARBA" id="ARBA00022723"/>
    </source>
</evidence>
<evidence type="ECO:0000313" key="9">
    <source>
        <dbReference type="Proteomes" id="UP000694680"/>
    </source>
</evidence>
<dbReference type="SUPFAM" id="SSF57716">
    <property type="entry name" value="Glucocorticoid receptor-like (DNA-binding domain)"/>
    <property type="match status" value="1"/>
</dbReference>
<evidence type="ECO:0000313" key="8">
    <source>
        <dbReference type="Ensembl" id="ENSGWIP00000010808.1"/>
    </source>
</evidence>
<dbReference type="Proteomes" id="UP000694680">
    <property type="component" value="Chromosome 7"/>
</dbReference>
<reference evidence="8" key="3">
    <citation type="submission" date="2025-09" db="UniProtKB">
        <authorList>
            <consortium name="Ensembl"/>
        </authorList>
    </citation>
    <scope>IDENTIFICATION</scope>
</reference>
<evidence type="ECO:0000256" key="4">
    <source>
        <dbReference type="ARBA" id="ARBA00022833"/>
    </source>
</evidence>
<name>A0A8C5G2W5_GOUWI</name>
<proteinExistence type="predicted"/>
<dbReference type="Ensembl" id="ENSGWIT00000012024.1">
    <property type="protein sequence ID" value="ENSGWIP00000010808.1"/>
    <property type="gene ID" value="ENSGWIG00000006342.1"/>
</dbReference>
<dbReference type="InterPro" id="IPR027806">
    <property type="entry name" value="HARBI1_dom"/>
</dbReference>
<evidence type="ECO:0000256" key="6">
    <source>
        <dbReference type="PROSITE-ProRule" id="PRU00309"/>
    </source>
</evidence>
<protein>
    <recommendedName>
        <fullName evidence="7">THAP-type domain-containing protein</fullName>
    </recommendedName>
</protein>
<keyword evidence="5 6" id="KW-0238">DNA-binding</keyword>
<reference evidence="8" key="2">
    <citation type="submission" date="2025-08" db="UniProtKB">
        <authorList>
            <consortium name="Ensembl"/>
        </authorList>
    </citation>
    <scope>IDENTIFICATION</scope>
</reference>
<keyword evidence="3 6" id="KW-0863">Zinc-finger</keyword>
<dbReference type="Pfam" id="PF05485">
    <property type="entry name" value="THAP"/>
    <property type="match status" value="1"/>
</dbReference>
<evidence type="ECO:0000256" key="3">
    <source>
        <dbReference type="ARBA" id="ARBA00022771"/>
    </source>
</evidence>
<dbReference type="InterPro" id="IPR027805">
    <property type="entry name" value="Transposase_HTH_dom"/>
</dbReference>
<feature type="domain" description="THAP-type" evidence="7">
    <location>
        <begin position="1"/>
        <end position="91"/>
    </location>
</feature>
<evidence type="ECO:0000256" key="1">
    <source>
        <dbReference type="ARBA" id="ARBA00001968"/>
    </source>
</evidence>
<comment type="cofactor">
    <cofactor evidence="1">
        <name>a divalent metal cation</name>
        <dbReference type="ChEBI" id="CHEBI:60240"/>
    </cofactor>
</comment>
<keyword evidence="2" id="KW-0479">Metal-binding</keyword>
<dbReference type="Pfam" id="PF13613">
    <property type="entry name" value="HTH_Tnp_4"/>
    <property type="match status" value="1"/>
</dbReference>
<dbReference type="SMART" id="SM00980">
    <property type="entry name" value="THAP"/>
    <property type="match status" value="1"/>
</dbReference>
<gene>
    <name evidence="8" type="primary">slc35e2b</name>
</gene>
<dbReference type="AlphaFoldDB" id="A0A8C5G2W5"/>
<keyword evidence="4" id="KW-0862">Zinc</keyword>
<dbReference type="InterPro" id="IPR006612">
    <property type="entry name" value="THAP_Znf"/>
</dbReference>
<evidence type="ECO:0000259" key="7">
    <source>
        <dbReference type="PROSITE" id="PS50950"/>
    </source>
</evidence>
<keyword evidence="9" id="KW-1185">Reference proteome</keyword>
<reference evidence="8" key="1">
    <citation type="submission" date="2020-06" db="EMBL/GenBank/DDBJ databases">
        <authorList>
            <consortium name="Wellcome Sanger Institute Data Sharing"/>
        </authorList>
    </citation>
    <scope>NUCLEOTIDE SEQUENCE [LARGE SCALE GENOMIC DNA]</scope>
</reference>